<evidence type="ECO:0000256" key="5">
    <source>
        <dbReference type="ARBA" id="ARBA00023242"/>
    </source>
</evidence>
<keyword evidence="2" id="KW-0805">Transcription regulation</keyword>
<organism evidence="6 8">
    <name type="scientific">Arachis duranensis</name>
    <name type="common">Wild peanut</name>
    <dbReference type="NCBI Taxonomy" id="130453"/>
    <lineage>
        <taxon>Eukaryota</taxon>
        <taxon>Viridiplantae</taxon>
        <taxon>Streptophyta</taxon>
        <taxon>Embryophyta</taxon>
        <taxon>Tracheophyta</taxon>
        <taxon>Spermatophyta</taxon>
        <taxon>Magnoliopsida</taxon>
        <taxon>eudicotyledons</taxon>
        <taxon>Gunneridae</taxon>
        <taxon>Pentapetalae</taxon>
        <taxon>rosids</taxon>
        <taxon>fabids</taxon>
        <taxon>Fabales</taxon>
        <taxon>Fabaceae</taxon>
        <taxon>Papilionoideae</taxon>
        <taxon>50 kb inversion clade</taxon>
        <taxon>dalbergioids sensu lato</taxon>
        <taxon>Dalbergieae</taxon>
        <taxon>Pterocarpus clade</taxon>
        <taxon>Arachis</taxon>
    </lineage>
</organism>
<gene>
    <name evidence="7 8 9" type="primary">LOC107474824</name>
</gene>
<evidence type="ECO:0000256" key="1">
    <source>
        <dbReference type="ARBA" id="ARBA00004123"/>
    </source>
</evidence>
<proteinExistence type="predicted"/>
<keyword evidence="6" id="KW-1185">Reference proteome</keyword>
<reference evidence="7 8" key="2">
    <citation type="submission" date="2025-04" db="UniProtKB">
        <authorList>
            <consortium name="RefSeq"/>
        </authorList>
    </citation>
    <scope>IDENTIFICATION</scope>
    <source>
        <tissue evidence="7 8">Whole plant</tissue>
    </source>
</reference>
<evidence type="ECO:0000256" key="4">
    <source>
        <dbReference type="ARBA" id="ARBA00023163"/>
    </source>
</evidence>
<accession>A0A9C6TX45</accession>
<dbReference type="RefSeq" id="XP_052118239.1">
    <property type="nucleotide sequence ID" value="XM_052262279.1"/>
</dbReference>
<dbReference type="GO" id="GO:0005634">
    <property type="term" value="C:nucleus"/>
    <property type="evidence" value="ECO:0007669"/>
    <property type="project" value="UniProtKB-SubCell"/>
</dbReference>
<sequence length="143" mass="15948">MPFSEFFGFPQVTGNADIEVAMVESHANLKIRSKKKPKQLLKMVSNLQVMRLTILHLNVTTTNNDIVLYSLSVEVVAGELELNHECNLMHWLSEDFESKLQGQTEQHSKSQKILSITESTCSSILFGKGLVGGGERNELSQLS</sequence>
<dbReference type="RefSeq" id="XP_052118257.1">
    <property type="nucleotide sequence ID" value="XM_052262297.1"/>
</dbReference>
<dbReference type="PANTHER" id="PTHR11969:SF54">
    <property type="entry name" value="MAD-LIKE PROTEIN 1"/>
    <property type="match status" value="1"/>
</dbReference>
<evidence type="ECO:0000313" key="8">
    <source>
        <dbReference type="RefSeq" id="XP_052118257.1"/>
    </source>
</evidence>
<dbReference type="AlphaFoldDB" id="A0A9C6TX45"/>
<name>A0A9C6TX45_ARADU</name>
<dbReference type="KEGG" id="adu:107474824"/>
<keyword evidence="3" id="KW-0238">DNA-binding</keyword>
<dbReference type="RefSeq" id="XP_052118265.1">
    <property type="nucleotide sequence ID" value="XM_052262305.1"/>
</dbReference>
<evidence type="ECO:0000256" key="2">
    <source>
        <dbReference type="ARBA" id="ARBA00023015"/>
    </source>
</evidence>
<dbReference type="GeneID" id="107474824"/>
<evidence type="ECO:0000313" key="7">
    <source>
        <dbReference type="RefSeq" id="XP_052118239.1"/>
    </source>
</evidence>
<evidence type="ECO:0000256" key="3">
    <source>
        <dbReference type="ARBA" id="ARBA00023125"/>
    </source>
</evidence>
<evidence type="ECO:0000313" key="9">
    <source>
        <dbReference type="RefSeq" id="XP_052118265.1"/>
    </source>
</evidence>
<dbReference type="GO" id="GO:0000978">
    <property type="term" value="F:RNA polymerase II cis-regulatory region sequence-specific DNA binding"/>
    <property type="evidence" value="ECO:0007669"/>
    <property type="project" value="TreeGrafter"/>
</dbReference>
<reference evidence="6" key="1">
    <citation type="journal article" date="2016" name="Nat. Genet.">
        <title>The genome sequences of Arachis duranensis and Arachis ipaensis, the diploid ancestors of cultivated peanut.</title>
        <authorList>
            <person name="Bertioli D.J."/>
            <person name="Cannon S.B."/>
            <person name="Froenicke L."/>
            <person name="Huang G."/>
            <person name="Farmer A.D."/>
            <person name="Cannon E.K."/>
            <person name="Liu X."/>
            <person name="Gao D."/>
            <person name="Clevenger J."/>
            <person name="Dash S."/>
            <person name="Ren L."/>
            <person name="Moretzsohn M.C."/>
            <person name="Shirasawa K."/>
            <person name="Huang W."/>
            <person name="Vidigal B."/>
            <person name="Abernathy B."/>
            <person name="Chu Y."/>
            <person name="Niederhuth C.E."/>
            <person name="Umale P."/>
            <person name="Araujo A.C."/>
            <person name="Kozik A."/>
            <person name="Kim K.D."/>
            <person name="Burow M.D."/>
            <person name="Varshney R.K."/>
            <person name="Wang X."/>
            <person name="Zhang X."/>
            <person name="Barkley N."/>
            <person name="Guimaraes P.M."/>
            <person name="Isobe S."/>
            <person name="Guo B."/>
            <person name="Liao B."/>
            <person name="Stalker H.T."/>
            <person name="Schmitz R.J."/>
            <person name="Scheffler B.E."/>
            <person name="Leal-Bertioli S.C."/>
            <person name="Xun X."/>
            <person name="Jackson S.A."/>
            <person name="Michelmore R."/>
            <person name="Ozias-Akins P."/>
        </authorList>
    </citation>
    <scope>NUCLEOTIDE SEQUENCE [LARGE SCALE GENOMIC DNA]</scope>
    <source>
        <strain evidence="6">cv. V14167</strain>
    </source>
</reference>
<protein>
    <submittedName>
        <fullName evidence="7 8">Transcription factor bHLH96</fullName>
    </submittedName>
</protein>
<dbReference type="Proteomes" id="UP000515211">
    <property type="component" value="Chromosome 1"/>
</dbReference>
<keyword evidence="5" id="KW-0539">Nucleus</keyword>
<keyword evidence="4" id="KW-0804">Transcription</keyword>
<dbReference type="GO" id="GO:0000981">
    <property type="term" value="F:DNA-binding transcription factor activity, RNA polymerase II-specific"/>
    <property type="evidence" value="ECO:0007669"/>
    <property type="project" value="TreeGrafter"/>
</dbReference>
<dbReference type="PANTHER" id="PTHR11969">
    <property type="entry name" value="MAX DIMERIZATION, MAD"/>
    <property type="match status" value="1"/>
</dbReference>
<comment type="subcellular location">
    <subcellularLocation>
        <location evidence="1">Nucleus</location>
    </subcellularLocation>
</comment>
<evidence type="ECO:0000313" key="6">
    <source>
        <dbReference type="Proteomes" id="UP000515211"/>
    </source>
</evidence>